<evidence type="ECO:0000313" key="5">
    <source>
        <dbReference type="Proteomes" id="UP000555193"/>
    </source>
</evidence>
<reference evidence="4 5" key="1">
    <citation type="submission" date="2020-04" db="EMBL/GenBank/DDBJ databases">
        <title>A novel gut-associated lysogenic phage, Bacteroides phage BV01, alters the host transcriptome and bile acid metabolism in Bacteroides vulgatus.</title>
        <authorList>
            <person name="Campbell D.E."/>
            <person name="Ly L."/>
            <person name="Ridlon J.M."/>
            <person name="Hsiao A."/>
            <person name="Degnan P.H."/>
        </authorList>
    </citation>
    <scope>NUCLEOTIDE SEQUENCE [LARGE SCALE GENOMIC DNA]</scope>
    <source>
        <strain evidence="4 5">VPI-4506</strain>
    </source>
</reference>
<evidence type="ECO:0000256" key="2">
    <source>
        <dbReference type="SAM" id="MobiDB-lite"/>
    </source>
</evidence>
<evidence type="ECO:0000256" key="1">
    <source>
        <dbReference type="ARBA" id="ARBA00023125"/>
    </source>
</evidence>
<dbReference type="AlphaFoldDB" id="A0ABD6L8J5"/>
<comment type="caution">
    <text evidence="4">The sequence shown here is derived from an EMBL/GenBank/DDBJ whole genome shotgun (WGS) entry which is preliminary data.</text>
</comment>
<dbReference type="Gene3D" id="4.10.520.10">
    <property type="entry name" value="IHF-like DNA-binding proteins"/>
    <property type="match status" value="1"/>
</dbReference>
<dbReference type="SUPFAM" id="SSF47729">
    <property type="entry name" value="IHF-like DNA-binding proteins"/>
    <property type="match status" value="1"/>
</dbReference>
<accession>A0ABD6L8J5</accession>
<evidence type="ECO:0000313" key="4">
    <source>
        <dbReference type="EMBL" id="NMW37933.1"/>
    </source>
</evidence>
<dbReference type="Proteomes" id="UP000555193">
    <property type="component" value="Unassembled WGS sequence"/>
</dbReference>
<organism evidence="4 5">
    <name type="scientific">Phocaeicola vulgatus</name>
    <name type="common">Bacteroides vulgatus</name>
    <dbReference type="NCBI Taxonomy" id="821"/>
    <lineage>
        <taxon>Bacteria</taxon>
        <taxon>Pseudomonadati</taxon>
        <taxon>Bacteroidota</taxon>
        <taxon>Bacteroidia</taxon>
        <taxon>Bacteroidales</taxon>
        <taxon>Bacteroidaceae</taxon>
        <taxon>Phocaeicola</taxon>
    </lineage>
</organism>
<keyword evidence="1 4" id="KW-0238">DNA-binding</keyword>
<feature type="compositionally biased region" description="Low complexity" evidence="2">
    <location>
        <begin position="207"/>
        <end position="221"/>
    </location>
</feature>
<dbReference type="Pfam" id="PF18291">
    <property type="entry name" value="HU-HIG"/>
    <property type="match status" value="1"/>
</dbReference>
<dbReference type="GO" id="GO:0003677">
    <property type="term" value="F:DNA binding"/>
    <property type="evidence" value="ECO:0007669"/>
    <property type="project" value="UniProtKB-KW"/>
</dbReference>
<dbReference type="EMBL" id="JABDSH010000089">
    <property type="protein sequence ID" value="NMW37933.1"/>
    <property type="molecule type" value="Genomic_DNA"/>
</dbReference>
<protein>
    <submittedName>
        <fullName evidence="4">DNA-binding protein</fullName>
    </submittedName>
</protein>
<dbReference type="InterPro" id="IPR041607">
    <property type="entry name" value="HU-HIG"/>
</dbReference>
<feature type="domain" description="HU" evidence="3">
    <location>
        <begin position="1"/>
        <end position="124"/>
    </location>
</feature>
<evidence type="ECO:0000259" key="3">
    <source>
        <dbReference type="Pfam" id="PF18291"/>
    </source>
</evidence>
<feature type="region of interest" description="Disordered" evidence="2">
    <location>
        <begin position="202"/>
        <end position="230"/>
    </location>
</feature>
<dbReference type="RefSeq" id="WP_172773231.1">
    <property type="nucleotide sequence ID" value="NZ_JABDSH010000089.1"/>
</dbReference>
<sequence length="230" mass="26248">MAIKFEFYESPNTIGTRKKRYHARVVNWQRINTDYLAREIQYGSSLTVADIKATIISLSEKLAYYLKDGARVHIEGIGYFHISLTCPETRTPSSTRANKVKFKSVTFRADKYLKHQLSGVKTERSKYKPHSMPTTKESIDEALTEYFQTNSVLTRRKFESLCGLTRATAGRYIAQLAKDKKLRNISIPRNPIYEPMPGFYGKEKLPEPVNEPVNEAENVPATNGTDLTTE</sequence>
<proteinExistence type="predicted"/>
<gene>
    <name evidence="4" type="ORF">HKQ54_17720</name>
</gene>
<dbReference type="InterPro" id="IPR010992">
    <property type="entry name" value="IHF-like_DNA-bd_dom_sf"/>
</dbReference>
<name>A0ABD6L8J5_PHOVU</name>